<dbReference type="InterPro" id="IPR020846">
    <property type="entry name" value="MFS_dom"/>
</dbReference>
<keyword evidence="4 8" id="KW-0812">Transmembrane</keyword>
<keyword evidence="7 8" id="KW-0472">Membrane</keyword>
<dbReference type="SUPFAM" id="SSF103473">
    <property type="entry name" value="MFS general substrate transporter"/>
    <property type="match status" value="1"/>
</dbReference>
<feature type="transmembrane region" description="Helical" evidence="8">
    <location>
        <begin position="334"/>
        <end position="360"/>
    </location>
</feature>
<dbReference type="InterPro" id="IPR036259">
    <property type="entry name" value="MFS_trans_sf"/>
</dbReference>
<dbReference type="Gene3D" id="1.20.1250.20">
    <property type="entry name" value="MFS general substrate transporter like domains"/>
    <property type="match status" value="2"/>
</dbReference>
<feature type="transmembrane region" description="Helical" evidence="8">
    <location>
        <begin position="52"/>
        <end position="79"/>
    </location>
</feature>
<evidence type="ECO:0000256" key="2">
    <source>
        <dbReference type="ARBA" id="ARBA00022448"/>
    </source>
</evidence>
<evidence type="ECO:0000256" key="1">
    <source>
        <dbReference type="ARBA" id="ARBA00004651"/>
    </source>
</evidence>
<comment type="subcellular location">
    <subcellularLocation>
        <location evidence="1">Cell membrane</location>
        <topology evidence="1">Multi-pass membrane protein</topology>
    </subcellularLocation>
</comment>
<reference evidence="10 11" key="1">
    <citation type="submission" date="2021-06" db="EMBL/GenBank/DDBJ databases">
        <title>Microbial metabolic specificity influences pelagic lipid remineralization.</title>
        <authorList>
            <person name="Behrendt L."/>
            <person name="Hunter J.E."/>
            <person name="Alcolombri U."/>
            <person name="Smriga S."/>
            <person name="Mincer T."/>
            <person name="Lowenstein D.P."/>
            <person name="Peaudecerf F.J."/>
            <person name="Fernandez V.I."/>
            <person name="Fredricks H."/>
            <person name="Almblad H."/>
            <person name="Harrison J.J."/>
            <person name="Stocker R."/>
            <person name="Van Mooy B.A.S."/>
        </authorList>
    </citation>
    <scope>NUCLEOTIDE SEQUENCE [LARGE SCALE GENOMIC DNA]</scope>
    <source>
        <strain evidence="10 11">HP15-B</strain>
    </source>
</reference>
<evidence type="ECO:0000256" key="5">
    <source>
        <dbReference type="ARBA" id="ARBA00022847"/>
    </source>
</evidence>
<evidence type="ECO:0000256" key="8">
    <source>
        <dbReference type="SAM" id="Phobius"/>
    </source>
</evidence>
<dbReference type="InterPro" id="IPR005829">
    <property type="entry name" value="Sugar_transporter_CS"/>
</dbReference>
<dbReference type="PANTHER" id="PTHR43528:SF1">
    <property type="entry name" value="ALPHA-KETOGLUTARATE PERMEASE"/>
    <property type="match status" value="1"/>
</dbReference>
<evidence type="ECO:0000259" key="9">
    <source>
        <dbReference type="PROSITE" id="PS50850"/>
    </source>
</evidence>
<feature type="transmembrane region" description="Helical" evidence="8">
    <location>
        <begin position="308"/>
        <end position="328"/>
    </location>
</feature>
<feature type="transmembrane region" description="Helical" evidence="8">
    <location>
        <begin position="115"/>
        <end position="135"/>
    </location>
</feature>
<evidence type="ECO:0000313" key="10">
    <source>
        <dbReference type="EMBL" id="QWV11216.1"/>
    </source>
</evidence>
<organism evidence="10 11">
    <name type="scientific">Marinobacter adhaerens</name>
    <dbReference type="NCBI Taxonomy" id="1033846"/>
    <lineage>
        <taxon>Bacteria</taxon>
        <taxon>Pseudomonadati</taxon>
        <taxon>Pseudomonadota</taxon>
        <taxon>Gammaproteobacteria</taxon>
        <taxon>Pseudomonadales</taxon>
        <taxon>Marinobacteraceae</taxon>
        <taxon>Marinobacter</taxon>
    </lineage>
</organism>
<keyword evidence="5" id="KW-0769">Symport</keyword>
<accession>A0ABX8IEY1</accession>
<proteinExistence type="predicted"/>
<dbReference type="InterPro" id="IPR051084">
    <property type="entry name" value="H+-coupled_symporters"/>
</dbReference>
<feature type="transmembrane region" description="Helical" evidence="8">
    <location>
        <begin position="156"/>
        <end position="176"/>
    </location>
</feature>
<keyword evidence="11" id="KW-1185">Reference proteome</keyword>
<protein>
    <submittedName>
        <fullName evidence="10">MFS transporter</fullName>
    </submittedName>
</protein>
<dbReference type="Proteomes" id="UP000683442">
    <property type="component" value="Chromosome"/>
</dbReference>
<evidence type="ECO:0000256" key="7">
    <source>
        <dbReference type="ARBA" id="ARBA00023136"/>
    </source>
</evidence>
<feature type="transmembrane region" description="Helical" evidence="8">
    <location>
        <begin position="401"/>
        <end position="422"/>
    </location>
</feature>
<dbReference type="PROSITE" id="PS50850">
    <property type="entry name" value="MFS"/>
    <property type="match status" value="1"/>
</dbReference>
<sequence>MTESSPTPPSPELRHRIMAGFIGNVVEWYDFAVYGYLAGVIAPVFFSSANPTAALIGTYGIFAAGFIMRPLGAAVFGWFGDRYGRARTMQISVMLMALPTLLLGMLPSYQQAGLLAPVLLVLIRLLQGLSVGGEFSSSATYLVETAPDGKRGLTGSWANIGSMTGSLLGVAAAALVTNTLDEQTLSDWGWRLPFLGGAILGIAAIAIRRNLHNSERFSQHHENRDETSPLLQAFTTNRRETLLALAFASSYGTCYYIVFVYLPEWLSAQELLSRGTALLINTGMMLLVIPAMPLFAIVGDRWLRRRSWIAISLFLLTVVAWPLHAWMLSSGGSLYVVVLAHALVFLLLAIPLGSAPALFVEMFPESDRLSGYSVAFNLGLGVFGGLTPMIATSLIATTGVVTAPAMYLAVTAFIAVLALIAMPDRSREPLR</sequence>
<evidence type="ECO:0000256" key="6">
    <source>
        <dbReference type="ARBA" id="ARBA00022989"/>
    </source>
</evidence>
<dbReference type="RefSeq" id="WP_156484280.1">
    <property type="nucleotide sequence ID" value="NZ_CP076686.1"/>
</dbReference>
<name>A0ABX8IEY1_9GAMM</name>
<keyword evidence="3" id="KW-1003">Cell membrane</keyword>
<evidence type="ECO:0000313" key="11">
    <source>
        <dbReference type="Proteomes" id="UP000683442"/>
    </source>
</evidence>
<keyword evidence="2" id="KW-0813">Transport</keyword>
<dbReference type="PANTHER" id="PTHR43528">
    <property type="entry name" value="ALPHA-KETOGLUTARATE PERMEASE"/>
    <property type="match status" value="1"/>
</dbReference>
<dbReference type="PROSITE" id="PS00217">
    <property type="entry name" value="SUGAR_TRANSPORT_2"/>
    <property type="match status" value="1"/>
</dbReference>
<evidence type="ECO:0000256" key="3">
    <source>
        <dbReference type="ARBA" id="ARBA00022475"/>
    </source>
</evidence>
<dbReference type="Pfam" id="PF00083">
    <property type="entry name" value="Sugar_tr"/>
    <property type="match status" value="1"/>
</dbReference>
<gene>
    <name evidence="10" type="ORF">KQ249_10900</name>
</gene>
<dbReference type="GeneID" id="78559949"/>
<feature type="transmembrane region" description="Helical" evidence="8">
    <location>
        <begin position="21"/>
        <end position="46"/>
    </location>
</feature>
<feature type="transmembrane region" description="Helical" evidence="8">
    <location>
        <begin position="372"/>
        <end position="395"/>
    </location>
</feature>
<dbReference type="InterPro" id="IPR005828">
    <property type="entry name" value="MFS_sugar_transport-like"/>
</dbReference>
<dbReference type="EMBL" id="CP076686">
    <property type="protein sequence ID" value="QWV11216.1"/>
    <property type="molecule type" value="Genomic_DNA"/>
</dbReference>
<evidence type="ECO:0000256" key="4">
    <source>
        <dbReference type="ARBA" id="ARBA00022692"/>
    </source>
</evidence>
<feature type="domain" description="Major facilitator superfamily (MFS) profile" evidence="9">
    <location>
        <begin position="16"/>
        <end position="427"/>
    </location>
</feature>
<keyword evidence="6 8" id="KW-1133">Transmembrane helix</keyword>
<feature type="transmembrane region" description="Helical" evidence="8">
    <location>
        <begin position="242"/>
        <end position="263"/>
    </location>
</feature>
<feature type="transmembrane region" description="Helical" evidence="8">
    <location>
        <begin position="275"/>
        <end position="296"/>
    </location>
</feature>
<feature type="transmembrane region" description="Helical" evidence="8">
    <location>
        <begin position="188"/>
        <end position="207"/>
    </location>
</feature>
<feature type="transmembrane region" description="Helical" evidence="8">
    <location>
        <begin position="91"/>
        <end position="109"/>
    </location>
</feature>